<name>A0A918F2N2_9DEIO</name>
<reference evidence="1" key="1">
    <citation type="journal article" date="2014" name="Int. J. Syst. Evol. Microbiol.">
        <title>Complete genome sequence of Corynebacterium casei LMG S-19264T (=DSM 44701T), isolated from a smear-ripened cheese.</title>
        <authorList>
            <consortium name="US DOE Joint Genome Institute (JGI-PGF)"/>
            <person name="Walter F."/>
            <person name="Albersmeier A."/>
            <person name="Kalinowski J."/>
            <person name="Ruckert C."/>
        </authorList>
    </citation>
    <scope>NUCLEOTIDE SEQUENCE</scope>
    <source>
        <strain evidence="1">JCM 31311</strain>
    </source>
</reference>
<gene>
    <name evidence="1" type="ORF">GCM10008957_14310</name>
</gene>
<dbReference type="RefSeq" id="WP_189088842.1">
    <property type="nucleotide sequence ID" value="NZ_BMQL01000005.1"/>
</dbReference>
<accession>A0A918F2N2</accession>
<sequence length="85" mass="9291">MDEHVAAPAAWAIAGLLIRADAGSVTLNDIEDAWEAMYEVLEARGLRVSATRAVPISQHELESRNLGELLFSRLAPDHDTQPDLL</sequence>
<evidence type="ECO:0000313" key="1">
    <source>
        <dbReference type="EMBL" id="GGR02470.1"/>
    </source>
</evidence>
<evidence type="ECO:0000313" key="2">
    <source>
        <dbReference type="Proteomes" id="UP000603865"/>
    </source>
</evidence>
<proteinExistence type="predicted"/>
<reference evidence="1" key="2">
    <citation type="submission" date="2020-09" db="EMBL/GenBank/DDBJ databases">
        <authorList>
            <person name="Sun Q."/>
            <person name="Ohkuma M."/>
        </authorList>
    </citation>
    <scope>NUCLEOTIDE SEQUENCE</scope>
    <source>
        <strain evidence="1">JCM 31311</strain>
    </source>
</reference>
<protein>
    <submittedName>
        <fullName evidence="1">Uncharacterized protein</fullName>
    </submittedName>
</protein>
<comment type="caution">
    <text evidence="1">The sequence shown here is derived from an EMBL/GenBank/DDBJ whole genome shotgun (WGS) entry which is preliminary data.</text>
</comment>
<keyword evidence="2" id="KW-1185">Reference proteome</keyword>
<dbReference type="Proteomes" id="UP000603865">
    <property type="component" value="Unassembled WGS sequence"/>
</dbReference>
<organism evidence="1 2">
    <name type="scientific">Deinococcus ruber</name>
    <dbReference type="NCBI Taxonomy" id="1848197"/>
    <lineage>
        <taxon>Bacteria</taxon>
        <taxon>Thermotogati</taxon>
        <taxon>Deinococcota</taxon>
        <taxon>Deinococci</taxon>
        <taxon>Deinococcales</taxon>
        <taxon>Deinococcaceae</taxon>
        <taxon>Deinococcus</taxon>
    </lineage>
</organism>
<dbReference type="AlphaFoldDB" id="A0A918F2N2"/>
<dbReference type="EMBL" id="BMQL01000005">
    <property type="protein sequence ID" value="GGR02470.1"/>
    <property type="molecule type" value="Genomic_DNA"/>
</dbReference>